<comment type="caution">
    <text evidence="2">The sequence shown here is derived from an EMBL/GenBank/DDBJ whole genome shotgun (WGS) entry which is preliminary data.</text>
</comment>
<gene>
    <name evidence="2" type="ORF">LVIROSA_LOCUS5677</name>
</gene>
<evidence type="ECO:0000313" key="2">
    <source>
        <dbReference type="EMBL" id="CAH1418059.1"/>
    </source>
</evidence>
<evidence type="ECO:0000313" key="3">
    <source>
        <dbReference type="Proteomes" id="UP001157418"/>
    </source>
</evidence>
<protein>
    <submittedName>
        <fullName evidence="2">Uncharacterized protein</fullName>
    </submittedName>
</protein>
<reference evidence="2 3" key="1">
    <citation type="submission" date="2022-01" db="EMBL/GenBank/DDBJ databases">
        <authorList>
            <person name="Xiong W."/>
            <person name="Schranz E."/>
        </authorList>
    </citation>
    <scope>NUCLEOTIDE SEQUENCE [LARGE SCALE GENOMIC DNA]</scope>
</reference>
<name>A0AAU9LR00_9ASTR</name>
<evidence type="ECO:0000256" key="1">
    <source>
        <dbReference type="SAM" id="MobiDB-lite"/>
    </source>
</evidence>
<dbReference type="EMBL" id="CAKMRJ010000113">
    <property type="protein sequence ID" value="CAH1418059.1"/>
    <property type="molecule type" value="Genomic_DNA"/>
</dbReference>
<feature type="compositionally biased region" description="Polar residues" evidence="1">
    <location>
        <begin position="102"/>
        <end position="111"/>
    </location>
</feature>
<dbReference type="Proteomes" id="UP001157418">
    <property type="component" value="Unassembled WGS sequence"/>
</dbReference>
<feature type="region of interest" description="Disordered" evidence="1">
    <location>
        <begin position="67"/>
        <end position="128"/>
    </location>
</feature>
<organism evidence="2 3">
    <name type="scientific">Lactuca virosa</name>
    <dbReference type="NCBI Taxonomy" id="75947"/>
    <lineage>
        <taxon>Eukaryota</taxon>
        <taxon>Viridiplantae</taxon>
        <taxon>Streptophyta</taxon>
        <taxon>Embryophyta</taxon>
        <taxon>Tracheophyta</taxon>
        <taxon>Spermatophyta</taxon>
        <taxon>Magnoliopsida</taxon>
        <taxon>eudicotyledons</taxon>
        <taxon>Gunneridae</taxon>
        <taxon>Pentapetalae</taxon>
        <taxon>asterids</taxon>
        <taxon>campanulids</taxon>
        <taxon>Asterales</taxon>
        <taxon>Asteraceae</taxon>
        <taxon>Cichorioideae</taxon>
        <taxon>Cichorieae</taxon>
        <taxon>Lactucinae</taxon>
        <taxon>Lactuca</taxon>
    </lineage>
</organism>
<keyword evidence="3" id="KW-1185">Reference proteome</keyword>
<sequence>MYRRNKEIKYVTVALPRKPPSETYKYHDHHIILHSLPSSPTTSYHMKRLFDPLYLKSQKWTLELDRDTTRSRPECEVGNEESGGSSKRSKTTEEGEYCVHSNPETPTSDCSTVKRPTGRDAAKKKGKNGKHGLFKIIDNSMKSSLNYSYKIIIPEQEGGIAIENVSRVRHV</sequence>
<proteinExistence type="predicted"/>
<accession>A0AAU9LR00</accession>
<dbReference type="AlphaFoldDB" id="A0AAU9LR00"/>